<dbReference type="Proteomes" id="UP000245133">
    <property type="component" value="Unassembled WGS sequence"/>
</dbReference>
<name>A0A2P2E3C3_9LEPT</name>
<organism evidence="1 2">
    <name type="scientific">Leptospira ryugenii</name>
    <dbReference type="NCBI Taxonomy" id="1917863"/>
    <lineage>
        <taxon>Bacteria</taxon>
        <taxon>Pseudomonadati</taxon>
        <taxon>Spirochaetota</taxon>
        <taxon>Spirochaetia</taxon>
        <taxon>Leptospirales</taxon>
        <taxon>Leptospiraceae</taxon>
        <taxon>Leptospira</taxon>
    </lineage>
</organism>
<evidence type="ECO:0000313" key="1">
    <source>
        <dbReference type="EMBL" id="GBF51380.1"/>
    </source>
</evidence>
<reference evidence="1 2" key="1">
    <citation type="submission" date="2018-02" db="EMBL/GenBank/DDBJ databases">
        <title>Novel Leptospira species isolated from soil and water in Japan.</title>
        <authorList>
            <person name="Nakao R."/>
            <person name="Masuzawa T."/>
        </authorList>
    </citation>
    <scope>NUCLEOTIDE SEQUENCE [LARGE SCALE GENOMIC DNA]</scope>
    <source>
        <strain evidence="1 2">YH101</strain>
    </source>
</reference>
<dbReference type="RefSeq" id="WP_167837021.1">
    <property type="nucleotide sequence ID" value="NZ_BFBB01000008.1"/>
</dbReference>
<proteinExistence type="predicted"/>
<dbReference type="AlphaFoldDB" id="A0A2P2E3C3"/>
<keyword evidence="2" id="KW-1185">Reference proteome</keyword>
<evidence type="ECO:0000313" key="2">
    <source>
        <dbReference type="Proteomes" id="UP000245133"/>
    </source>
</evidence>
<accession>A0A2P2E3C3</accession>
<protein>
    <submittedName>
        <fullName evidence="1">Uncharacterized protein</fullName>
    </submittedName>
</protein>
<dbReference type="EMBL" id="BFBB01000008">
    <property type="protein sequence ID" value="GBF51380.1"/>
    <property type="molecule type" value="Genomic_DNA"/>
</dbReference>
<comment type="caution">
    <text evidence="1">The sequence shown here is derived from an EMBL/GenBank/DDBJ whole genome shotgun (WGS) entry which is preliminary data.</text>
</comment>
<gene>
    <name evidence="1" type="ORF">LPTSP4_29160</name>
</gene>
<sequence>MFWISTSLFTIRSVQDFTTAVYRLSSKFLIFIAFACGWCLLSGGTLHAEDGQLSPKESRLLTDTYRYVESLEPKKLKIDKKTYQTHSNFEKIFNFPFSGKKLKHWVQSRIKSYSVGSTGDYIAYFHQNEVVLGKQFFQLSPLDRFLVLLHEARHADGKSYSHTECPDQYKFLNPRDLRISPAKQKACDNREDGGYGISASFLFELGAYGYLSHSETAYRYNSERVRIILED</sequence>